<name>A0A507CJA5_9FUNG</name>
<accession>A0A507CJA5</accession>
<feature type="compositionally biased region" description="Polar residues" evidence="1">
    <location>
        <begin position="172"/>
        <end position="184"/>
    </location>
</feature>
<protein>
    <submittedName>
        <fullName evidence="2">Uncharacterized protein</fullName>
    </submittedName>
</protein>
<evidence type="ECO:0000313" key="2">
    <source>
        <dbReference type="EMBL" id="TPX39678.1"/>
    </source>
</evidence>
<evidence type="ECO:0000313" key="3">
    <source>
        <dbReference type="Proteomes" id="UP000317494"/>
    </source>
</evidence>
<dbReference type="AlphaFoldDB" id="A0A507CJA5"/>
<organism evidence="2 3">
    <name type="scientific">Synchytrium endobioticum</name>
    <dbReference type="NCBI Taxonomy" id="286115"/>
    <lineage>
        <taxon>Eukaryota</taxon>
        <taxon>Fungi</taxon>
        <taxon>Fungi incertae sedis</taxon>
        <taxon>Chytridiomycota</taxon>
        <taxon>Chytridiomycota incertae sedis</taxon>
        <taxon>Chytridiomycetes</taxon>
        <taxon>Synchytriales</taxon>
        <taxon>Synchytriaceae</taxon>
        <taxon>Synchytrium</taxon>
    </lineage>
</organism>
<reference evidence="2 3" key="1">
    <citation type="journal article" date="2019" name="Sci. Rep.">
        <title>Comparative genomics of chytrid fungi reveal insights into the obligate biotrophic and pathogenic lifestyle of Synchytrium endobioticum.</title>
        <authorList>
            <person name="van de Vossenberg B.T.L.H."/>
            <person name="Warris S."/>
            <person name="Nguyen H.D.T."/>
            <person name="van Gent-Pelzer M.P.E."/>
            <person name="Joly D.L."/>
            <person name="van de Geest H.C."/>
            <person name="Bonants P.J.M."/>
            <person name="Smith D.S."/>
            <person name="Levesque C.A."/>
            <person name="van der Lee T.A.J."/>
        </authorList>
    </citation>
    <scope>NUCLEOTIDE SEQUENCE [LARGE SCALE GENOMIC DNA]</scope>
    <source>
        <strain evidence="2 3">MB42</strain>
    </source>
</reference>
<dbReference type="EMBL" id="QEAN01000343">
    <property type="protein sequence ID" value="TPX39678.1"/>
    <property type="molecule type" value="Genomic_DNA"/>
</dbReference>
<dbReference type="VEuPathDB" id="FungiDB:SeMB42_g06283"/>
<keyword evidence="3" id="KW-1185">Reference proteome</keyword>
<feature type="compositionally biased region" description="Basic and acidic residues" evidence="1">
    <location>
        <begin position="137"/>
        <end position="157"/>
    </location>
</feature>
<dbReference type="Proteomes" id="UP000317494">
    <property type="component" value="Unassembled WGS sequence"/>
</dbReference>
<feature type="region of interest" description="Disordered" evidence="1">
    <location>
        <begin position="132"/>
        <end position="184"/>
    </location>
</feature>
<comment type="caution">
    <text evidence="2">The sequence shown here is derived from an EMBL/GenBank/DDBJ whole genome shotgun (WGS) entry which is preliminary data.</text>
</comment>
<proteinExistence type="predicted"/>
<gene>
    <name evidence="2" type="ORF">SeMB42_g06283</name>
</gene>
<evidence type="ECO:0000256" key="1">
    <source>
        <dbReference type="SAM" id="MobiDB-lite"/>
    </source>
</evidence>
<sequence>MQACQRASVPRSTNPYAMDSIGVSSLDETTARNLMIKLKFRGTHLQDIYAAPLSSSLPSPATSNLDVAIFNPGDAKGIESSIRRHSRHKIVSVSGELINGQWCSFNVLGDDSSFKWQKAEVPRRSLLASQQGVSDALSDKEMNSADPLRGEDGLECRQRRRSSLCQNEDDTQISTNGSSPDTFINNIFDPNTIMTAQTSPISATPDNKANDPCIVQC</sequence>